<dbReference type="SUPFAM" id="SSF46689">
    <property type="entry name" value="Homeodomain-like"/>
    <property type="match status" value="1"/>
</dbReference>
<comment type="caution">
    <text evidence="5">The sequence shown here is derived from an EMBL/GenBank/DDBJ whole genome shotgun (WGS) entry which is preliminary data.</text>
</comment>
<feature type="DNA-binding region" description="Homeobox" evidence="1">
    <location>
        <begin position="33"/>
        <end position="92"/>
    </location>
</feature>
<keyword evidence="1 2" id="KW-0238">DNA-binding</keyword>
<accession>A0A4Y9Z8Z9</accession>
<dbReference type="InterPro" id="IPR009057">
    <property type="entry name" value="Homeodomain-like_sf"/>
</dbReference>
<keyword evidence="1 2" id="KW-0371">Homeobox</keyword>
<dbReference type="SMART" id="SM00389">
    <property type="entry name" value="HOX"/>
    <property type="match status" value="1"/>
</dbReference>
<dbReference type="PROSITE" id="PS50071">
    <property type="entry name" value="HOMEOBOX_2"/>
    <property type="match status" value="1"/>
</dbReference>
<evidence type="ECO:0000313" key="6">
    <source>
        <dbReference type="Proteomes" id="UP000298327"/>
    </source>
</evidence>
<dbReference type="AlphaFoldDB" id="A0A4Y9Z8Z9"/>
<dbReference type="OrthoDB" id="6159439at2759"/>
<comment type="subcellular location">
    <subcellularLocation>
        <location evidence="1 2">Nucleus</location>
    </subcellularLocation>
</comment>
<evidence type="ECO:0000259" key="4">
    <source>
        <dbReference type="PROSITE" id="PS50071"/>
    </source>
</evidence>
<gene>
    <name evidence="5" type="ORF">EVG20_g2088</name>
</gene>
<reference evidence="5 6" key="1">
    <citation type="submission" date="2019-02" db="EMBL/GenBank/DDBJ databases">
        <title>Genome sequencing of the rare red list fungi Dentipellis fragilis.</title>
        <authorList>
            <person name="Buettner E."/>
            <person name="Kellner H."/>
        </authorList>
    </citation>
    <scope>NUCLEOTIDE SEQUENCE [LARGE SCALE GENOMIC DNA]</scope>
    <source>
        <strain evidence="5 6">DSM 105465</strain>
    </source>
</reference>
<evidence type="ECO:0000256" key="3">
    <source>
        <dbReference type="SAM" id="MobiDB-lite"/>
    </source>
</evidence>
<keyword evidence="1 2" id="KW-0539">Nucleus</keyword>
<dbReference type="Gene3D" id="1.10.10.60">
    <property type="entry name" value="Homeodomain-like"/>
    <property type="match status" value="1"/>
</dbReference>
<dbReference type="InterPro" id="IPR001356">
    <property type="entry name" value="HD"/>
</dbReference>
<dbReference type="GO" id="GO:0005634">
    <property type="term" value="C:nucleus"/>
    <property type="evidence" value="ECO:0007669"/>
    <property type="project" value="UniProtKB-SubCell"/>
</dbReference>
<evidence type="ECO:0000256" key="1">
    <source>
        <dbReference type="PROSITE-ProRule" id="PRU00108"/>
    </source>
</evidence>
<feature type="domain" description="Homeobox" evidence="4">
    <location>
        <begin position="31"/>
        <end position="91"/>
    </location>
</feature>
<dbReference type="Proteomes" id="UP000298327">
    <property type="component" value="Unassembled WGS sequence"/>
</dbReference>
<feature type="compositionally biased region" description="Polar residues" evidence="3">
    <location>
        <begin position="105"/>
        <end position="124"/>
    </location>
</feature>
<sequence length="285" mass="30277">MASTSVSKAKAISRTSSVASVSSDDVDAGADASRRTRKRFSNLQLTMLEELYHRTSHPTREEREVVASNSGMYGAQIRDHLVPKRRQAERRAALHTAGASIPSAHAQSSPLAHANGSTTKTPSTARRRREQPHALSSPYAPVTPTGRPNLEAIATRSELRTTPTRRRVRDPNASLWDNMPSSPLAPPSPPQRDGACAAARLAGKEGGSARARGNEDDLPDLDDETDEEPQEAITPMGSLGSADPFWVSGSEGKAKVKENEGGKGNAADDEVMSAALVLCGLGRGV</sequence>
<organism evidence="5 6">
    <name type="scientific">Dentipellis fragilis</name>
    <dbReference type="NCBI Taxonomy" id="205917"/>
    <lineage>
        <taxon>Eukaryota</taxon>
        <taxon>Fungi</taxon>
        <taxon>Dikarya</taxon>
        <taxon>Basidiomycota</taxon>
        <taxon>Agaricomycotina</taxon>
        <taxon>Agaricomycetes</taxon>
        <taxon>Russulales</taxon>
        <taxon>Hericiaceae</taxon>
        <taxon>Dentipellis</taxon>
    </lineage>
</organism>
<evidence type="ECO:0000313" key="5">
    <source>
        <dbReference type="EMBL" id="TFY70924.1"/>
    </source>
</evidence>
<keyword evidence="6" id="KW-1185">Reference proteome</keyword>
<dbReference type="CDD" id="cd00086">
    <property type="entry name" value="homeodomain"/>
    <property type="match status" value="1"/>
</dbReference>
<dbReference type="GO" id="GO:0003677">
    <property type="term" value="F:DNA binding"/>
    <property type="evidence" value="ECO:0007669"/>
    <property type="project" value="UniProtKB-UniRule"/>
</dbReference>
<feature type="region of interest" description="Disordered" evidence="3">
    <location>
        <begin position="77"/>
        <end position="249"/>
    </location>
</feature>
<feature type="region of interest" description="Disordered" evidence="3">
    <location>
        <begin position="1"/>
        <end position="42"/>
    </location>
</feature>
<dbReference type="EMBL" id="SEOQ01000075">
    <property type="protein sequence ID" value="TFY70924.1"/>
    <property type="molecule type" value="Genomic_DNA"/>
</dbReference>
<evidence type="ECO:0000256" key="2">
    <source>
        <dbReference type="RuleBase" id="RU000682"/>
    </source>
</evidence>
<proteinExistence type="predicted"/>
<dbReference type="STRING" id="205917.A0A4Y9Z8Z9"/>
<feature type="compositionally biased region" description="Acidic residues" evidence="3">
    <location>
        <begin position="216"/>
        <end position="230"/>
    </location>
</feature>
<protein>
    <recommendedName>
        <fullName evidence="4">Homeobox domain-containing protein</fullName>
    </recommendedName>
</protein>
<name>A0A4Y9Z8Z9_9AGAM</name>
<dbReference type="Pfam" id="PF00046">
    <property type="entry name" value="Homeodomain"/>
    <property type="match status" value="1"/>
</dbReference>